<keyword evidence="4" id="KW-0378">Hydrolase</keyword>
<organism evidence="11 12">
    <name type="scientific">Conoideocrella luteorostrata</name>
    <dbReference type="NCBI Taxonomy" id="1105319"/>
    <lineage>
        <taxon>Eukaryota</taxon>
        <taxon>Fungi</taxon>
        <taxon>Dikarya</taxon>
        <taxon>Ascomycota</taxon>
        <taxon>Pezizomycotina</taxon>
        <taxon>Sordariomycetes</taxon>
        <taxon>Hypocreomycetidae</taxon>
        <taxon>Hypocreales</taxon>
        <taxon>Clavicipitaceae</taxon>
        <taxon>Conoideocrella</taxon>
    </lineage>
</organism>
<evidence type="ECO:0000256" key="8">
    <source>
        <dbReference type="ARBA" id="ARBA00047984"/>
    </source>
</evidence>
<keyword evidence="2" id="KW-0507">mRNA processing</keyword>
<dbReference type="GO" id="GO:0008380">
    <property type="term" value="P:RNA splicing"/>
    <property type="evidence" value="ECO:0007669"/>
    <property type="project" value="UniProtKB-KW"/>
</dbReference>
<dbReference type="Pfam" id="PF00271">
    <property type="entry name" value="Helicase_C"/>
    <property type="match status" value="1"/>
</dbReference>
<keyword evidence="6" id="KW-0067">ATP-binding</keyword>
<dbReference type="GO" id="GO:0005524">
    <property type="term" value="F:ATP binding"/>
    <property type="evidence" value="ECO:0007669"/>
    <property type="project" value="UniProtKB-KW"/>
</dbReference>
<protein>
    <recommendedName>
        <fullName evidence="1">RNA helicase</fullName>
        <ecNumber evidence="1">3.6.4.13</ecNumber>
    </recommendedName>
</protein>
<dbReference type="PANTHER" id="PTHR18934:SF109">
    <property type="entry name" value="ATP-DEPENDENT RNA HELICASE DHX15 HOMOLOG"/>
    <property type="match status" value="1"/>
</dbReference>
<feature type="domain" description="Helicase C-terminal" evidence="10">
    <location>
        <begin position="215"/>
        <end position="382"/>
    </location>
</feature>
<name>A0AAJ0FUE0_9HYPO</name>
<comment type="caution">
    <text evidence="11">The sequence shown here is derived from an EMBL/GenBank/DDBJ whole genome shotgun (WGS) entry which is preliminary data.</text>
</comment>
<sequence>MENFDFNFFGLTKPLPSFENLRNERAQLPVTRQLAEFKDLFLKNDVLILSSGTGSGKTTQIPPYVAFLSRQGKIVGKIACTQPRRLAVTRVSERVAQEAGCKLGAQVGYRIRGEDRTSGETRLIYMTDGRLVAQAYGNISFAGYHTIIIDEAHEYNANICLLLSLVRRAIQLRRGHGGELKVVIMSATIGVDKFVKYFEGQAKPNVPDFVEAACRMAAHIVENKKMPPGNILVFMPGVPEVNKTCRRLQNNVKGVQAIPLYSGQLEDVQNDIFEAHTGCRKCIVATNLAETGITIPDVVFVIDTGKEKVLRWMPRLGASEVRVRPTAKANAMQRMGRCGRTRPGVCFRLYTSKDYDDLRDEPAPEILNEDVTPIFLKALAFGFTAANLPFIDQPPTECVLYAVELLFDLGYVNQNLEITDAGKLAAGAPFEPNWAYAIYLCKSEYPECAMHVVALAALHSSMHSIFVRPSTHLHEAYRSLDRFVDPMSDHLTQLNALYAYENMESLLPDEDELNHWCWFRFLNRRELDNALYVRDMSIKSMNIDTGSGVLDTQARLNVRKILAQAFFRQTALRRPSSNEEEVFYRTIHGNHEALLGLESVLKTGAHPWIVYSSFKLGQNPYLEQATAIDPRWIVDLPYFQDDRLKRNWNGDIVQTQVKNALDATRAVVRGGNEKKALTY</sequence>
<evidence type="ECO:0000256" key="7">
    <source>
        <dbReference type="ARBA" id="ARBA00023187"/>
    </source>
</evidence>
<keyword evidence="7" id="KW-0508">mRNA splicing</keyword>
<accession>A0AAJ0FUE0</accession>
<evidence type="ECO:0000259" key="9">
    <source>
        <dbReference type="PROSITE" id="PS51192"/>
    </source>
</evidence>
<comment type="catalytic activity">
    <reaction evidence="8">
        <text>ATP + H2O = ADP + phosphate + H(+)</text>
        <dbReference type="Rhea" id="RHEA:13065"/>
        <dbReference type="ChEBI" id="CHEBI:15377"/>
        <dbReference type="ChEBI" id="CHEBI:15378"/>
        <dbReference type="ChEBI" id="CHEBI:30616"/>
        <dbReference type="ChEBI" id="CHEBI:43474"/>
        <dbReference type="ChEBI" id="CHEBI:456216"/>
        <dbReference type="EC" id="3.6.4.13"/>
    </reaction>
</comment>
<dbReference type="SMART" id="SM00847">
    <property type="entry name" value="HA2"/>
    <property type="match status" value="1"/>
</dbReference>
<dbReference type="Proteomes" id="UP001251528">
    <property type="component" value="Unassembled WGS sequence"/>
</dbReference>
<dbReference type="InterPro" id="IPR007502">
    <property type="entry name" value="Helicase-assoc_dom"/>
</dbReference>
<keyword evidence="3" id="KW-0547">Nucleotide-binding</keyword>
<evidence type="ECO:0000256" key="1">
    <source>
        <dbReference type="ARBA" id="ARBA00012552"/>
    </source>
</evidence>
<proteinExistence type="predicted"/>
<dbReference type="EC" id="3.6.4.13" evidence="1"/>
<dbReference type="CDD" id="cd17917">
    <property type="entry name" value="DEXHc_RHA-like"/>
    <property type="match status" value="1"/>
</dbReference>
<dbReference type="InterPro" id="IPR011709">
    <property type="entry name" value="DEAD-box_helicase_OB_fold"/>
</dbReference>
<evidence type="ECO:0000256" key="2">
    <source>
        <dbReference type="ARBA" id="ARBA00022664"/>
    </source>
</evidence>
<evidence type="ECO:0000313" key="11">
    <source>
        <dbReference type="EMBL" id="KAK2601693.1"/>
    </source>
</evidence>
<dbReference type="Gene3D" id="3.40.50.300">
    <property type="entry name" value="P-loop containing nucleotide triphosphate hydrolases"/>
    <property type="match status" value="2"/>
</dbReference>
<keyword evidence="12" id="KW-1185">Reference proteome</keyword>
<dbReference type="Pfam" id="PF00270">
    <property type="entry name" value="DEAD"/>
    <property type="match status" value="1"/>
</dbReference>
<dbReference type="InterPro" id="IPR001650">
    <property type="entry name" value="Helicase_C-like"/>
</dbReference>
<dbReference type="PROSITE" id="PS00690">
    <property type="entry name" value="DEAH_ATP_HELICASE"/>
    <property type="match status" value="1"/>
</dbReference>
<dbReference type="PROSITE" id="PS51192">
    <property type="entry name" value="HELICASE_ATP_BIND_1"/>
    <property type="match status" value="1"/>
</dbReference>
<evidence type="ECO:0000256" key="4">
    <source>
        <dbReference type="ARBA" id="ARBA00022801"/>
    </source>
</evidence>
<evidence type="ECO:0000256" key="6">
    <source>
        <dbReference type="ARBA" id="ARBA00022840"/>
    </source>
</evidence>
<dbReference type="AlphaFoldDB" id="A0AAJ0FUE0"/>
<dbReference type="SUPFAM" id="SSF52540">
    <property type="entry name" value="P-loop containing nucleoside triphosphate hydrolases"/>
    <property type="match status" value="1"/>
</dbReference>
<evidence type="ECO:0000259" key="10">
    <source>
        <dbReference type="PROSITE" id="PS51194"/>
    </source>
</evidence>
<dbReference type="SMART" id="SM00490">
    <property type="entry name" value="HELICc"/>
    <property type="match status" value="1"/>
</dbReference>
<dbReference type="InterPro" id="IPR011545">
    <property type="entry name" value="DEAD/DEAH_box_helicase_dom"/>
</dbReference>
<dbReference type="InterPro" id="IPR002464">
    <property type="entry name" value="DNA/RNA_helicase_DEAH_CS"/>
</dbReference>
<gene>
    <name evidence="11" type="ORF">QQS21_004768</name>
</gene>
<dbReference type="GO" id="GO:0016787">
    <property type="term" value="F:hydrolase activity"/>
    <property type="evidence" value="ECO:0007669"/>
    <property type="project" value="UniProtKB-KW"/>
</dbReference>
<reference evidence="11" key="1">
    <citation type="submission" date="2023-06" db="EMBL/GenBank/DDBJ databases">
        <title>Conoideocrella luteorostrata (Hypocreales: Clavicipitaceae), a potential biocontrol fungus for elongate hemlock scale in United States Christmas tree production areas.</title>
        <authorList>
            <person name="Barrett H."/>
            <person name="Lovett B."/>
            <person name="Macias A.M."/>
            <person name="Stajich J.E."/>
            <person name="Kasson M.T."/>
        </authorList>
    </citation>
    <scope>NUCLEOTIDE SEQUENCE</scope>
    <source>
        <strain evidence="11">ARSEF 14590</strain>
    </source>
</reference>
<evidence type="ECO:0000313" key="12">
    <source>
        <dbReference type="Proteomes" id="UP001251528"/>
    </source>
</evidence>
<dbReference type="Gene3D" id="1.20.120.1080">
    <property type="match status" value="1"/>
</dbReference>
<dbReference type="InterPro" id="IPR027417">
    <property type="entry name" value="P-loop_NTPase"/>
</dbReference>
<dbReference type="Pfam" id="PF07717">
    <property type="entry name" value="OB_NTP_bind"/>
    <property type="match status" value="1"/>
</dbReference>
<dbReference type="CDD" id="cd18791">
    <property type="entry name" value="SF2_C_RHA"/>
    <property type="match status" value="1"/>
</dbReference>
<dbReference type="GO" id="GO:0003724">
    <property type="term" value="F:RNA helicase activity"/>
    <property type="evidence" value="ECO:0007669"/>
    <property type="project" value="UniProtKB-EC"/>
</dbReference>
<dbReference type="PANTHER" id="PTHR18934">
    <property type="entry name" value="ATP-DEPENDENT RNA HELICASE"/>
    <property type="match status" value="1"/>
</dbReference>
<feature type="domain" description="Helicase ATP-binding" evidence="9">
    <location>
        <begin position="38"/>
        <end position="207"/>
    </location>
</feature>
<dbReference type="EMBL" id="JASWJB010000072">
    <property type="protein sequence ID" value="KAK2601693.1"/>
    <property type="molecule type" value="Genomic_DNA"/>
</dbReference>
<dbReference type="SMART" id="SM00487">
    <property type="entry name" value="DEXDc"/>
    <property type="match status" value="1"/>
</dbReference>
<keyword evidence="5" id="KW-0347">Helicase</keyword>
<dbReference type="GO" id="GO:0003723">
    <property type="term" value="F:RNA binding"/>
    <property type="evidence" value="ECO:0007669"/>
    <property type="project" value="TreeGrafter"/>
</dbReference>
<dbReference type="GO" id="GO:1990904">
    <property type="term" value="C:ribonucleoprotein complex"/>
    <property type="evidence" value="ECO:0007669"/>
    <property type="project" value="UniProtKB-ARBA"/>
</dbReference>
<dbReference type="GO" id="GO:0006397">
    <property type="term" value="P:mRNA processing"/>
    <property type="evidence" value="ECO:0007669"/>
    <property type="project" value="UniProtKB-KW"/>
</dbReference>
<evidence type="ECO:0000256" key="5">
    <source>
        <dbReference type="ARBA" id="ARBA00022806"/>
    </source>
</evidence>
<evidence type="ECO:0000256" key="3">
    <source>
        <dbReference type="ARBA" id="ARBA00022741"/>
    </source>
</evidence>
<dbReference type="InterPro" id="IPR014001">
    <property type="entry name" value="Helicase_ATP-bd"/>
</dbReference>
<dbReference type="PROSITE" id="PS51194">
    <property type="entry name" value="HELICASE_CTER"/>
    <property type="match status" value="1"/>
</dbReference>